<dbReference type="RefSeq" id="XP_037215346.1">
    <property type="nucleotide sequence ID" value="XM_037368420.1"/>
</dbReference>
<feature type="compositionally biased region" description="Acidic residues" evidence="1">
    <location>
        <begin position="1197"/>
        <end position="1233"/>
    </location>
</feature>
<dbReference type="GeneID" id="59350936"/>
<dbReference type="PANTHER" id="PTHR48125:SF10">
    <property type="entry name" value="OS12G0136300 PROTEIN"/>
    <property type="match status" value="1"/>
</dbReference>
<feature type="region of interest" description="Disordered" evidence="1">
    <location>
        <begin position="1197"/>
        <end position="1249"/>
    </location>
</feature>
<accession>A0A8H6S531</accession>
<dbReference type="OrthoDB" id="2418900at2759"/>
<dbReference type="AlphaFoldDB" id="A0A8H6S531"/>
<feature type="compositionally biased region" description="Low complexity" evidence="1">
    <location>
        <begin position="757"/>
        <end position="772"/>
    </location>
</feature>
<organism evidence="2 3">
    <name type="scientific">Mycena indigotica</name>
    <dbReference type="NCBI Taxonomy" id="2126181"/>
    <lineage>
        <taxon>Eukaryota</taxon>
        <taxon>Fungi</taxon>
        <taxon>Dikarya</taxon>
        <taxon>Basidiomycota</taxon>
        <taxon>Agaricomycotina</taxon>
        <taxon>Agaricomycetes</taxon>
        <taxon>Agaricomycetidae</taxon>
        <taxon>Agaricales</taxon>
        <taxon>Marasmiineae</taxon>
        <taxon>Mycenaceae</taxon>
        <taxon>Mycena</taxon>
    </lineage>
</organism>
<gene>
    <name evidence="2" type="ORF">MIND_01190900</name>
</gene>
<evidence type="ECO:0000313" key="2">
    <source>
        <dbReference type="EMBL" id="KAF7292918.1"/>
    </source>
</evidence>
<evidence type="ECO:0000313" key="3">
    <source>
        <dbReference type="Proteomes" id="UP000636479"/>
    </source>
</evidence>
<comment type="caution">
    <text evidence="2">The sequence shown here is derived from an EMBL/GenBank/DDBJ whole genome shotgun (WGS) entry which is preliminary data.</text>
</comment>
<dbReference type="EMBL" id="JACAZF010000011">
    <property type="protein sequence ID" value="KAF7292918.1"/>
    <property type="molecule type" value="Genomic_DNA"/>
</dbReference>
<dbReference type="Pfam" id="PF18759">
    <property type="entry name" value="Plavaka"/>
    <property type="match status" value="1"/>
</dbReference>
<protein>
    <submittedName>
        <fullName evidence="2">Uncharacterized protein</fullName>
    </submittedName>
</protein>
<name>A0A8H6S531_9AGAR</name>
<reference evidence="2" key="1">
    <citation type="submission" date="2020-05" db="EMBL/GenBank/DDBJ databases">
        <title>Mycena genomes resolve the evolution of fungal bioluminescence.</title>
        <authorList>
            <person name="Tsai I.J."/>
        </authorList>
    </citation>
    <scope>NUCLEOTIDE SEQUENCE</scope>
    <source>
        <strain evidence="2">171206Taipei</strain>
    </source>
</reference>
<feature type="region of interest" description="Disordered" evidence="1">
    <location>
        <begin position="726"/>
        <end position="782"/>
    </location>
</feature>
<sequence length="1249" mass="142066">MPKSKIQCPLCGKILKNREDAQTVHDRTCSRFKRLHQESVQYIQQHLANQSQLPAETPMEIDHPPPPALPPPPSPPVTRPSGLPNRRTRVPSKFNDAAPPRPPRLRRRDVQNQISQPPLASPPSAPSPAPFDAAPSPPPPPKDWVQTLPNAFGLYKIYPRRPTHDPDESVGLSDLYRVPKPGDPALKTLPLPPEPWYYPFPNESVAHMIKYHVEEEHPQSIAGFDRLVTNFLHPNEEAQSDGISLHELPTPFSTQKFLDQLDKNGITPLGITDKWKNASVTIRLPCVGVNQSETAAPCFTVNDILHRPLLDPIKEVLQGPLFQRFHTTPFSLRAIPESDLLSPVVADDAPTLNEYGLPPLLPDHEEIFTYHAIPQPPAPQTPDDAVESIVVALMMWSDATHLAQFGTASLWPGYTFFGNHPKEFRGKPTSNAGFHQVYFASLPDSVRDSYRQQYGCDMPDEVYTHLKRELIHAIWELLLSDEFMDAYDNGIKIKCWDGLVRLVFPRFLIYGADYPEKWKGQIMETGTVNDMKRRSNIRVDDHPRRSTIESARAAIFGNGNAVAGSAIDKMLKAQSWAPTRNAFSKLDTIKTPFNLFTMFVPDLLHEVELGVAKAIVIHIIRMLHAFKNIDEFDQRFRQNVSELKYAAARNYEDIIQCILPVLEGLFPKHQALIDKLAFELAIWHGYAKLRMHTTSTIQLFRLATKDLCTTIRRFARETVNVKTYELPRETRRRMNRPSKASPPNLSVPAPDNLPIPSASSQSATQAVATPPTSKKKKTPAQKLEKPFNLITYKLHSIPDYPDAIVRFGTTDSTSTQNGEVAHRLVKYLYQRTNKREHVRQIAKHEQRRRLMRAMWERRRRYKEAEKGHVNPSSASNISTYANSTIFAQANQKPTHYTYMPPEQHHYISDSTRTSIRLSDLVDTDLHSDTDTDGGDGPMAIDRPDPVIPDPALHNFTRKLKSHLRQRLLGSEYDGDDTCFTDEELINVVLEKDTLYKTKTSSTPVPEILYRSGQDPQNRHELWYGEVLGIFHTRVLLADQPNKARRMEFLWMRWLQRDVTYRCGLKAKRLPRVHYMPHDVPDTFGFLDPSDIIRGCHLIPAFAHGRTTQYLPKSMARQASEQDQDWKYFYVNMVVDRDMMMRYHDRVIGHRKTRAPISNPTTEQEQITEEVVDDVVADMVDDVVADMAEEVNVAAVVAEEDEGEEGEPDDWVAEGADFDTDSEHEEDEGGEDEDSLSHATIVSRLGYDSE</sequence>
<dbReference type="InterPro" id="IPR041078">
    <property type="entry name" value="Plavaka"/>
</dbReference>
<dbReference type="PANTHER" id="PTHR48125">
    <property type="entry name" value="LP07818P1"/>
    <property type="match status" value="1"/>
</dbReference>
<feature type="region of interest" description="Disordered" evidence="1">
    <location>
        <begin position="924"/>
        <end position="947"/>
    </location>
</feature>
<evidence type="ECO:0000256" key="1">
    <source>
        <dbReference type="SAM" id="MobiDB-lite"/>
    </source>
</evidence>
<dbReference type="Proteomes" id="UP000636479">
    <property type="component" value="Unassembled WGS sequence"/>
</dbReference>
<feature type="compositionally biased region" description="Pro residues" evidence="1">
    <location>
        <begin position="64"/>
        <end position="78"/>
    </location>
</feature>
<feature type="compositionally biased region" description="Pro residues" evidence="1">
    <location>
        <begin position="119"/>
        <end position="142"/>
    </location>
</feature>
<feature type="region of interest" description="Disordered" evidence="1">
    <location>
        <begin position="56"/>
        <end position="146"/>
    </location>
</feature>
<proteinExistence type="predicted"/>
<keyword evidence="3" id="KW-1185">Reference proteome</keyword>